<keyword evidence="2 5" id="KW-0731">Sigma factor</keyword>
<dbReference type="InterPro" id="IPR013324">
    <property type="entry name" value="RNA_pol_sigma_r3/r4-like"/>
</dbReference>
<evidence type="ECO:0000256" key="6">
    <source>
        <dbReference type="SAM" id="MobiDB-lite"/>
    </source>
</evidence>
<dbReference type="PANTHER" id="PTHR30603">
    <property type="entry name" value="RNA POLYMERASE SIGMA FACTOR RPO"/>
    <property type="match status" value="1"/>
</dbReference>
<dbReference type="InterPro" id="IPR007127">
    <property type="entry name" value="RNA_pol_sigma_70_r1_1"/>
</dbReference>
<dbReference type="InterPro" id="IPR036388">
    <property type="entry name" value="WH-like_DNA-bd_sf"/>
</dbReference>
<dbReference type="PANTHER" id="PTHR30603:SF47">
    <property type="entry name" value="RNA POLYMERASE SIGMA FACTOR SIGD, CHLOROPLASTIC"/>
    <property type="match status" value="1"/>
</dbReference>
<dbReference type="FunFam" id="1.10.601.10:FF:000001">
    <property type="entry name" value="RNA polymerase sigma factor SigA"/>
    <property type="match status" value="1"/>
</dbReference>
<sequence>MVAKKKIAPKKVKKATKKVAKRAVKKVAKKAPKKVAKASNKKPAKKTTAKGKTKVTKKAKVKVTPKKKEKKVKPKKLVKPNKLMREKESKAGDLMKLGRDRGYVTYDDILKLFPTIEKDVSFLEELYDRFQVANIDVLQSGGLLSGDSSTELLAQKNAYRRHESGYDSIQMYLREIGQYPLLTAMEERTLAKRILDGDEEARNLLARANLRLVVSIAKKYVGRSPDLTLLDLIQEGNLGLFKAVDKFDFTKGFKFSTYATWWIRQAITRALADQSRTIRIPVHMVETMAKYKQVSRRLAQDFGRDPMPEEIATEMGVEVEKIYQIEKISQDTISLELPVGDDDDRSRLSDFIADDKITSPDQEVSHSILTDQILEILDTLSEKERKILEMRHGLIDGTYHTLEEVGAEFGVTRERIRQIEAKALEKIRQHDKARRLKSY</sequence>
<dbReference type="InterPro" id="IPR007624">
    <property type="entry name" value="RNA_pol_sigma70_r3"/>
</dbReference>
<evidence type="ECO:0000313" key="9">
    <source>
        <dbReference type="EMBL" id="PIR85649.1"/>
    </source>
</evidence>
<keyword evidence="3 5" id="KW-0238">DNA-binding</keyword>
<dbReference type="AlphaFoldDB" id="A0A2H0UGW4"/>
<evidence type="ECO:0000256" key="2">
    <source>
        <dbReference type="ARBA" id="ARBA00023082"/>
    </source>
</evidence>
<dbReference type="InterPro" id="IPR050239">
    <property type="entry name" value="Sigma-70_RNA_pol_init_factors"/>
</dbReference>
<dbReference type="Gene3D" id="1.10.220.120">
    <property type="entry name" value="Sigma-70 factor, region 1.1"/>
    <property type="match status" value="1"/>
</dbReference>
<accession>A0A2H0UGW4</accession>
<name>A0A2H0UGW4_9BACT</name>
<dbReference type="Pfam" id="PF04545">
    <property type="entry name" value="Sigma70_r4"/>
    <property type="match status" value="1"/>
</dbReference>
<dbReference type="GO" id="GO:0016987">
    <property type="term" value="F:sigma factor activity"/>
    <property type="evidence" value="ECO:0007669"/>
    <property type="project" value="UniProtKB-KW"/>
</dbReference>
<feature type="domain" description="RNA polymerase sigma-70" evidence="7">
    <location>
        <begin position="231"/>
        <end position="244"/>
    </location>
</feature>
<organism evidence="9 10">
    <name type="scientific">Candidatus Kaiserbacteria bacterium CG10_big_fil_rev_8_21_14_0_10_44_10</name>
    <dbReference type="NCBI Taxonomy" id="1974606"/>
    <lineage>
        <taxon>Bacteria</taxon>
        <taxon>Candidatus Kaiseribacteriota</taxon>
    </lineage>
</organism>
<dbReference type="Proteomes" id="UP000229612">
    <property type="component" value="Unassembled WGS sequence"/>
</dbReference>
<evidence type="ECO:0000256" key="3">
    <source>
        <dbReference type="ARBA" id="ARBA00023125"/>
    </source>
</evidence>
<dbReference type="CDD" id="cd06171">
    <property type="entry name" value="Sigma70_r4"/>
    <property type="match status" value="1"/>
</dbReference>
<comment type="similarity">
    <text evidence="5">Belongs to the sigma-70 factor family.</text>
</comment>
<protein>
    <recommendedName>
        <fullName evidence="5">RNA polymerase sigma factor</fullName>
    </recommendedName>
</protein>
<dbReference type="InterPro" id="IPR007627">
    <property type="entry name" value="RNA_pol_sigma70_r2"/>
</dbReference>
<dbReference type="Pfam" id="PF04539">
    <property type="entry name" value="Sigma70_r3"/>
    <property type="match status" value="1"/>
</dbReference>
<dbReference type="Gene3D" id="1.10.10.10">
    <property type="entry name" value="Winged helix-like DNA-binding domain superfamily/Winged helix DNA-binding domain"/>
    <property type="match status" value="2"/>
</dbReference>
<evidence type="ECO:0000259" key="7">
    <source>
        <dbReference type="PROSITE" id="PS00715"/>
    </source>
</evidence>
<keyword evidence="1 5" id="KW-0805">Transcription regulation</keyword>
<dbReference type="SUPFAM" id="SSF88946">
    <property type="entry name" value="Sigma2 domain of RNA polymerase sigma factors"/>
    <property type="match status" value="1"/>
</dbReference>
<dbReference type="Pfam" id="PF00140">
    <property type="entry name" value="Sigma70_r1_2"/>
    <property type="match status" value="1"/>
</dbReference>
<dbReference type="InterPro" id="IPR013325">
    <property type="entry name" value="RNA_pol_sigma_r2"/>
</dbReference>
<dbReference type="PRINTS" id="PR00046">
    <property type="entry name" value="SIGMA70FCT"/>
</dbReference>
<feature type="region of interest" description="Disordered" evidence="6">
    <location>
        <begin position="1"/>
        <end position="70"/>
    </location>
</feature>
<keyword evidence="4 5" id="KW-0804">Transcription</keyword>
<dbReference type="SUPFAM" id="SSF88659">
    <property type="entry name" value="Sigma3 and sigma4 domains of RNA polymerase sigma factors"/>
    <property type="match status" value="2"/>
</dbReference>
<dbReference type="Pfam" id="PF03979">
    <property type="entry name" value="Sigma70_r1_1"/>
    <property type="match status" value="1"/>
</dbReference>
<dbReference type="PROSITE" id="PS00716">
    <property type="entry name" value="SIGMA70_2"/>
    <property type="match status" value="1"/>
</dbReference>
<dbReference type="PROSITE" id="PS00715">
    <property type="entry name" value="SIGMA70_1"/>
    <property type="match status" value="1"/>
</dbReference>
<evidence type="ECO:0000256" key="5">
    <source>
        <dbReference type="RuleBase" id="RU362124"/>
    </source>
</evidence>
<evidence type="ECO:0000256" key="4">
    <source>
        <dbReference type="ARBA" id="ARBA00023163"/>
    </source>
</evidence>
<dbReference type="GO" id="GO:0006352">
    <property type="term" value="P:DNA-templated transcription initiation"/>
    <property type="evidence" value="ECO:0007669"/>
    <property type="project" value="InterPro"/>
</dbReference>
<gene>
    <name evidence="9" type="ORF">COU14_03310</name>
</gene>
<dbReference type="InterPro" id="IPR000943">
    <property type="entry name" value="RNA_pol_sigma70"/>
</dbReference>
<comment type="caution">
    <text evidence="9">The sequence shown here is derived from an EMBL/GenBank/DDBJ whole genome shotgun (WGS) entry which is preliminary data.</text>
</comment>
<comment type="function">
    <text evidence="5">Sigma factors are initiation factors that promote the attachment of RNA polymerase to specific initiation sites and are then released.</text>
</comment>
<dbReference type="GO" id="GO:0003677">
    <property type="term" value="F:DNA binding"/>
    <property type="evidence" value="ECO:0007669"/>
    <property type="project" value="UniProtKB-KW"/>
</dbReference>
<dbReference type="Gene3D" id="1.10.601.10">
    <property type="entry name" value="RNA Polymerase Primary Sigma Factor"/>
    <property type="match status" value="2"/>
</dbReference>
<dbReference type="EMBL" id="PFBG01000036">
    <property type="protein sequence ID" value="PIR85649.1"/>
    <property type="molecule type" value="Genomic_DNA"/>
</dbReference>
<dbReference type="InterPro" id="IPR009042">
    <property type="entry name" value="RNA_pol_sigma70_r1_2"/>
</dbReference>
<dbReference type="InterPro" id="IPR014284">
    <property type="entry name" value="RNA_pol_sigma-70_dom"/>
</dbReference>
<proteinExistence type="inferred from homology"/>
<evidence type="ECO:0000313" key="10">
    <source>
        <dbReference type="Proteomes" id="UP000229612"/>
    </source>
</evidence>
<evidence type="ECO:0000259" key="8">
    <source>
        <dbReference type="PROSITE" id="PS00716"/>
    </source>
</evidence>
<reference evidence="10" key="1">
    <citation type="submission" date="2017-09" db="EMBL/GenBank/DDBJ databases">
        <title>Depth-based differentiation of microbial function through sediment-hosted aquifers and enrichment of novel symbionts in the deep terrestrial subsurface.</title>
        <authorList>
            <person name="Probst A.J."/>
            <person name="Ladd B."/>
            <person name="Jarett J.K."/>
            <person name="Geller-Mcgrath D.E."/>
            <person name="Sieber C.M.K."/>
            <person name="Emerson J.B."/>
            <person name="Anantharaman K."/>
            <person name="Thomas B.C."/>
            <person name="Malmstrom R."/>
            <person name="Stieglmeier M."/>
            <person name="Klingl A."/>
            <person name="Woyke T."/>
            <person name="Ryan C.M."/>
            <person name="Banfield J.F."/>
        </authorList>
    </citation>
    <scope>NUCLEOTIDE SEQUENCE [LARGE SCALE GENOMIC DNA]</scope>
</reference>
<dbReference type="NCBIfam" id="TIGR02937">
    <property type="entry name" value="sigma70-ECF"/>
    <property type="match status" value="1"/>
</dbReference>
<dbReference type="InterPro" id="IPR007630">
    <property type="entry name" value="RNA_pol_sigma70_r4"/>
</dbReference>
<evidence type="ECO:0000256" key="1">
    <source>
        <dbReference type="ARBA" id="ARBA00023015"/>
    </source>
</evidence>
<dbReference type="Pfam" id="PF04542">
    <property type="entry name" value="Sigma70_r2"/>
    <property type="match status" value="1"/>
</dbReference>
<feature type="domain" description="RNA polymerase sigma-70" evidence="8">
    <location>
        <begin position="401"/>
        <end position="427"/>
    </location>
</feature>
<dbReference type="InterPro" id="IPR042189">
    <property type="entry name" value="RNA_pol_sigma_70_r1_1_sf"/>
</dbReference>